<keyword evidence="2" id="KW-0614">Plasmid</keyword>
<accession>A0A5N5U3W8</accession>
<organism evidence="2 3">
    <name type="scientific">Halosegnis rubeus</name>
    <dbReference type="NCBI Taxonomy" id="2212850"/>
    <lineage>
        <taxon>Archaea</taxon>
        <taxon>Methanobacteriati</taxon>
        <taxon>Methanobacteriota</taxon>
        <taxon>Stenosarchaea group</taxon>
        <taxon>Halobacteria</taxon>
        <taxon>Halobacteriales</taxon>
        <taxon>Natronomonadaceae</taxon>
        <taxon>Halosegnis</taxon>
    </lineage>
</organism>
<reference evidence="2 3" key="1">
    <citation type="submission" date="2019-10" db="EMBL/GenBank/DDBJ databases">
        <title>Unraveling microbial dark matter from salterns through culturing: the case of the genus Halosegnis.</title>
        <authorList>
            <person name="Duran-Viseras A."/>
            <person name="Andrei A.-S."/>
            <person name="Vera-Gargallo B."/>
            <person name="Ghai R."/>
            <person name="Sanchez-Porro C."/>
            <person name="Ventosa A."/>
        </authorList>
    </citation>
    <scope>NUCLEOTIDE SEQUENCE [LARGE SCALE GENOMIC DNA]</scope>
    <source>
        <strain evidence="2 3">F17-44</strain>
        <plasmid evidence="2">unnamed2</plasmid>
    </source>
</reference>
<dbReference type="OrthoDB" id="162956at2157"/>
<feature type="coiled-coil region" evidence="1">
    <location>
        <begin position="229"/>
        <end position="296"/>
    </location>
</feature>
<protein>
    <submittedName>
        <fullName evidence="2">Uncharacterized protein</fullName>
    </submittedName>
</protein>
<dbReference type="EMBL" id="QJOW01000006">
    <property type="protein sequence ID" value="KAB7513187.1"/>
    <property type="molecule type" value="Genomic_DNA"/>
</dbReference>
<gene>
    <name evidence="2" type="ORF">DMP03_12365</name>
</gene>
<evidence type="ECO:0000313" key="2">
    <source>
        <dbReference type="EMBL" id="KAB7513187.1"/>
    </source>
</evidence>
<dbReference type="Proteomes" id="UP000326302">
    <property type="component" value="Unassembled WGS sequence"/>
</dbReference>
<evidence type="ECO:0000313" key="3">
    <source>
        <dbReference type="Proteomes" id="UP000326302"/>
    </source>
</evidence>
<proteinExistence type="predicted"/>
<name>A0A5N5U3W8_9EURY</name>
<evidence type="ECO:0000256" key="1">
    <source>
        <dbReference type="SAM" id="Coils"/>
    </source>
</evidence>
<dbReference type="AlphaFoldDB" id="A0A5N5U3W8"/>
<comment type="caution">
    <text evidence="2">The sequence shown here is derived from an EMBL/GenBank/DDBJ whole genome shotgun (WGS) entry which is preliminary data.</text>
</comment>
<geneLocation type="plasmid" evidence="2">
    <name>unnamed2</name>
</geneLocation>
<keyword evidence="1" id="KW-0175">Coiled coil</keyword>
<sequence length="386" mass="42224">MSDASLSVTQARVERFAKTYLEMSGCSVQERDDELVVTVPETATTDLLNTGTTTIVCSSDPERIGNELALHPESETFQGLLREAADQAPIGRVELMDADTEIQLPDWLVESEVSVASTQFMPYYDRTAVVGLFRIGIETVSEYQTAVLRTGAVDANSMGELPALTDRLLAHSTPDSAPIEATATTLNESTAREAIDTIGEVIIKQVQPTIAEIQEGATRAAGAELDEYRQLQDQRIEELEAEISAVSNNIEKLSATIEETESQAERLETLQERKDLKSKREELQNELAELTEARSAGFPQKRQEVSNRHSLEVVVEPLIMTELQYEQGELEVTVVDSTTQTSVRVGYGNGIGVTESLACERCGSTLSGENPLRLDGQATCCTSCRK</sequence>
<dbReference type="RefSeq" id="WP_152120860.1">
    <property type="nucleotide sequence ID" value="NZ_QJOW01000006.1"/>
</dbReference>